<name>A0A368FEG6_ANCCA</name>
<dbReference type="PROSITE" id="PS00028">
    <property type="entry name" value="ZINC_FINGER_C2H2_1"/>
    <property type="match status" value="1"/>
</dbReference>
<evidence type="ECO:0000256" key="1">
    <source>
        <dbReference type="PROSITE-ProRule" id="PRU00042"/>
    </source>
</evidence>
<dbReference type="AlphaFoldDB" id="A0A368FEG6"/>
<proteinExistence type="predicted"/>
<organism evidence="3 4">
    <name type="scientific">Ancylostoma caninum</name>
    <name type="common">Dog hookworm</name>
    <dbReference type="NCBI Taxonomy" id="29170"/>
    <lineage>
        <taxon>Eukaryota</taxon>
        <taxon>Metazoa</taxon>
        <taxon>Ecdysozoa</taxon>
        <taxon>Nematoda</taxon>
        <taxon>Chromadorea</taxon>
        <taxon>Rhabditida</taxon>
        <taxon>Rhabditina</taxon>
        <taxon>Rhabditomorpha</taxon>
        <taxon>Strongyloidea</taxon>
        <taxon>Ancylostomatidae</taxon>
        <taxon>Ancylostomatinae</taxon>
        <taxon>Ancylostoma</taxon>
    </lineage>
</organism>
<accession>A0A368FEG6</accession>
<reference evidence="3 4" key="1">
    <citation type="submission" date="2014-10" db="EMBL/GenBank/DDBJ databases">
        <title>Draft genome of the hookworm Ancylostoma caninum.</title>
        <authorList>
            <person name="Mitreva M."/>
        </authorList>
    </citation>
    <scope>NUCLEOTIDE SEQUENCE [LARGE SCALE GENOMIC DNA]</scope>
    <source>
        <strain evidence="3 4">Baltimore</strain>
    </source>
</reference>
<keyword evidence="4" id="KW-1185">Reference proteome</keyword>
<keyword evidence="1" id="KW-0479">Metal-binding</keyword>
<dbReference type="Proteomes" id="UP000252519">
    <property type="component" value="Unassembled WGS sequence"/>
</dbReference>
<comment type="caution">
    <text evidence="3">The sequence shown here is derived from an EMBL/GenBank/DDBJ whole genome shotgun (WGS) entry which is preliminary data.</text>
</comment>
<keyword evidence="1" id="KW-0862">Zinc</keyword>
<dbReference type="STRING" id="29170.A0A368FEG6"/>
<dbReference type="OrthoDB" id="5869175at2759"/>
<evidence type="ECO:0000313" key="3">
    <source>
        <dbReference type="EMBL" id="RCN30442.1"/>
    </source>
</evidence>
<feature type="non-terminal residue" evidence="3">
    <location>
        <position position="1"/>
    </location>
</feature>
<gene>
    <name evidence="3" type="ORF">ANCCAN_23786</name>
</gene>
<sequence length="84" mass="9437">LPRYDANKVCSRPFCKLKKKQLHFHCSVCDQGFSDRSKFRLHAVKHKNSLNTIGNVMPNLGQIQGTKPWNAVKNGGEIPLVSCT</sequence>
<protein>
    <submittedName>
        <fullName evidence="3">Zinc finger, C2H2 type</fullName>
    </submittedName>
</protein>
<keyword evidence="1" id="KW-0863">Zinc-finger</keyword>
<dbReference type="EMBL" id="JOJR01001555">
    <property type="protein sequence ID" value="RCN30442.1"/>
    <property type="molecule type" value="Genomic_DNA"/>
</dbReference>
<evidence type="ECO:0000259" key="2">
    <source>
        <dbReference type="PROSITE" id="PS50157"/>
    </source>
</evidence>
<dbReference type="InterPro" id="IPR013087">
    <property type="entry name" value="Znf_C2H2_type"/>
</dbReference>
<feature type="domain" description="C2H2-type" evidence="2">
    <location>
        <begin position="24"/>
        <end position="51"/>
    </location>
</feature>
<evidence type="ECO:0000313" key="4">
    <source>
        <dbReference type="Proteomes" id="UP000252519"/>
    </source>
</evidence>
<dbReference type="GO" id="GO:0008270">
    <property type="term" value="F:zinc ion binding"/>
    <property type="evidence" value="ECO:0007669"/>
    <property type="project" value="UniProtKB-KW"/>
</dbReference>
<dbReference type="PROSITE" id="PS50157">
    <property type="entry name" value="ZINC_FINGER_C2H2_2"/>
    <property type="match status" value="1"/>
</dbReference>